<dbReference type="SMART" id="SM00387">
    <property type="entry name" value="HATPase_c"/>
    <property type="match status" value="1"/>
</dbReference>
<dbReference type="EC" id="2.7.13.3" evidence="2"/>
<name>A0A9X3YME1_9GAMM</name>
<evidence type="ECO:0000256" key="4">
    <source>
        <dbReference type="PROSITE-ProRule" id="PRU00703"/>
    </source>
</evidence>
<dbReference type="InterPro" id="IPR005467">
    <property type="entry name" value="His_kinase_dom"/>
</dbReference>
<keyword evidence="8" id="KW-0547">Nucleotide-binding</keyword>
<comment type="caution">
    <text evidence="8">The sequence shown here is derived from an EMBL/GenBank/DDBJ whole genome shotgun (WGS) entry which is preliminary data.</text>
</comment>
<dbReference type="GO" id="GO:0000155">
    <property type="term" value="F:phosphorelay sensor kinase activity"/>
    <property type="evidence" value="ECO:0007669"/>
    <property type="project" value="InterPro"/>
</dbReference>
<dbReference type="Gene3D" id="3.10.580.10">
    <property type="entry name" value="CBS-domain"/>
    <property type="match status" value="1"/>
</dbReference>
<evidence type="ECO:0000259" key="7">
    <source>
        <dbReference type="PROSITE" id="PS51371"/>
    </source>
</evidence>
<evidence type="ECO:0000256" key="1">
    <source>
        <dbReference type="ARBA" id="ARBA00000085"/>
    </source>
</evidence>
<dbReference type="InterPro" id="IPR003661">
    <property type="entry name" value="HisK_dim/P_dom"/>
</dbReference>
<dbReference type="SMART" id="SM00388">
    <property type="entry name" value="HisKA"/>
    <property type="match status" value="1"/>
</dbReference>
<comment type="catalytic activity">
    <reaction evidence="1">
        <text>ATP + protein L-histidine = ADP + protein N-phospho-L-histidine.</text>
        <dbReference type="EC" id="2.7.13.3"/>
    </reaction>
</comment>
<evidence type="ECO:0000256" key="2">
    <source>
        <dbReference type="ARBA" id="ARBA00012438"/>
    </source>
</evidence>
<dbReference type="PROSITE" id="PS51371">
    <property type="entry name" value="CBS"/>
    <property type="match status" value="1"/>
</dbReference>
<dbReference type="RefSeq" id="WP_263541561.1">
    <property type="nucleotide sequence ID" value="NZ_JAOVZO020000018.1"/>
</dbReference>
<dbReference type="SUPFAM" id="SSF47384">
    <property type="entry name" value="Homodimeric domain of signal transducing histidine kinase"/>
    <property type="match status" value="1"/>
</dbReference>
<dbReference type="InterPro" id="IPR036097">
    <property type="entry name" value="HisK_dim/P_sf"/>
</dbReference>
<dbReference type="PRINTS" id="PR00344">
    <property type="entry name" value="BCTRLSENSOR"/>
</dbReference>
<keyword evidence="5" id="KW-0175">Coiled coil</keyword>
<protein>
    <recommendedName>
        <fullName evidence="2">histidine kinase</fullName>
        <ecNumber evidence="2">2.7.13.3</ecNumber>
    </recommendedName>
</protein>
<proteinExistence type="predicted"/>
<sequence>MSSLPPVALAPAPPGDLAALIAPVPPLTPACTVQQAGERFLEPAVAGLLSLPIVERGRVLGCVTRHELMMRVYMQPYGRELHARRPVTALMNAAPLVIAVDSAIEAAGQLIGARIQSPITEDFVVTDAAGDYVGMGVVLDVLRALEARVGEHTRELESAYRRLKASQNQLIQSEKLASLGQLVAGLAHEINTPLGYVQNNVEMVRNHLPAAAETLAAYAGVLDAAGGDDATAAQSAQRLDDALAAFDPALCGDLASLLDDTLHGVHQIADLVASLKDYSRIDQARSENVDLHGLIESALRIGGHLLRRRDVQVRRQFGEIAPVTCAPAQINQVLLNLIGNAAQAIEHDRGIIAIRTQASGGYAMIAVQDNGKGIPPDVLPRIFEPFFTTKPVGQGTGLGLSICQQIVQAHGGRIAATSTPGVGTRFVVALPVAGRSGARA</sequence>
<dbReference type="Gene3D" id="3.30.565.10">
    <property type="entry name" value="Histidine kinase-like ATPase, C-terminal domain"/>
    <property type="match status" value="1"/>
</dbReference>
<reference evidence="8" key="1">
    <citation type="submission" date="2023-02" db="EMBL/GenBank/DDBJ databases">
        <title>Tahibacter soli sp. nov. isolated from soil.</title>
        <authorList>
            <person name="Baek J.H."/>
            <person name="Lee J.K."/>
            <person name="Choi D.G."/>
            <person name="Jeon C.O."/>
        </authorList>
    </citation>
    <scope>NUCLEOTIDE SEQUENCE</scope>
    <source>
        <strain evidence="8">BL</strain>
    </source>
</reference>
<dbReference type="InterPro" id="IPR000644">
    <property type="entry name" value="CBS_dom"/>
</dbReference>
<accession>A0A9X3YME1</accession>
<dbReference type="SUPFAM" id="SSF55874">
    <property type="entry name" value="ATPase domain of HSP90 chaperone/DNA topoisomerase II/histidine kinase"/>
    <property type="match status" value="1"/>
</dbReference>
<dbReference type="Gene3D" id="1.10.287.130">
    <property type="match status" value="1"/>
</dbReference>
<dbReference type="GO" id="GO:0005524">
    <property type="term" value="F:ATP binding"/>
    <property type="evidence" value="ECO:0007669"/>
    <property type="project" value="UniProtKB-KW"/>
</dbReference>
<evidence type="ECO:0000313" key="8">
    <source>
        <dbReference type="EMBL" id="MDC8013915.1"/>
    </source>
</evidence>
<evidence type="ECO:0000256" key="3">
    <source>
        <dbReference type="ARBA" id="ARBA00022553"/>
    </source>
</evidence>
<dbReference type="InterPro" id="IPR003594">
    <property type="entry name" value="HATPase_dom"/>
</dbReference>
<evidence type="ECO:0000259" key="6">
    <source>
        <dbReference type="PROSITE" id="PS50109"/>
    </source>
</evidence>
<gene>
    <name evidence="8" type="ORF">OD750_015330</name>
</gene>
<dbReference type="PROSITE" id="PS50109">
    <property type="entry name" value="HIS_KIN"/>
    <property type="match status" value="1"/>
</dbReference>
<organism evidence="8 9">
    <name type="scientific">Tahibacter soli</name>
    <dbReference type="NCBI Taxonomy" id="2983605"/>
    <lineage>
        <taxon>Bacteria</taxon>
        <taxon>Pseudomonadati</taxon>
        <taxon>Pseudomonadota</taxon>
        <taxon>Gammaproteobacteria</taxon>
        <taxon>Lysobacterales</taxon>
        <taxon>Rhodanobacteraceae</taxon>
        <taxon>Tahibacter</taxon>
    </lineage>
</organism>
<dbReference type="CDD" id="cd00082">
    <property type="entry name" value="HisKA"/>
    <property type="match status" value="1"/>
</dbReference>
<keyword evidence="4" id="KW-0129">CBS domain</keyword>
<dbReference type="Proteomes" id="UP001139971">
    <property type="component" value="Unassembled WGS sequence"/>
</dbReference>
<dbReference type="InterPro" id="IPR036890">
    <property type="entry name" value="HATPase_C_sf"/>
</dbReference>
<feature type="domain" description="Histidine kinase" evidence="6">
    <location>
        <begin position="185"/>
        <end position="434"/>
    </location>
</feature>
<dbReference type="SUPFAM" id="SSF54631">
    <property type="entry name" value="CBS-domain pair"/>
    <property type="match status" value="1"/>
</dbReference>
<dbReference type="PANTHER" id="PTHR43065">
    <property type="entry name" value="SENSOR HISTIDINE KINASE"/>
    <property type="match status" value="1"/>
</dbReference>
<feature type="domain" description="CBS" evidence="7">
    <location>
        <begin position="20"/>
        <end position="81"/>
    </location>
</feature>
<dbReference type="EMBL" id="JAOVZO020000018">
    <property type="protein sequence ID" value="MDC8013915.1"/>
    <property type="molecule type" value="Genomic_DNA"/>
</dbReference>
<dbReference type="AlphaFoldDB" id="A0A9X3YME1"/>
<dbReference type="PANTHER" id="PTHR43065:SF50">
    <property type="entry name" value="HISTIDINE KINASE"/>
    <property type="match status" value="1"/>
</dbReference>
<keyword evidence="3" id="KW-0597">Phosphoprotein</keyword>
<keyword evidence="9" id="KW-1185">Reference proteome</keyword>
<feature type="coiled-coil region" evidence="5">
    <location>
        <begin position="142"/>
        <end position="169"/>
    </location>
</feature>
<dbReference type="Pfam" id="PF02518">
    <property type="entry name" value="HATPase_c"/>
    <property type="match status" value="1"/>
</dbReference>
<dbReference type="InterPro" id="IPR004358">
    <property type="entry name" value="Sig_transdc_His_kin-like_C"/>
</dbReference>
<evidence type="ECO:0000313" key="9">
    <source>
        <dbReference type="Proteomes" id="UP001139971"/>
    </source>
</evidence>
<dbReference type="InterPro" id="IPR046342">
    <property type="entry name" value="CBS_dom_sf"/>
</dbReference>
<evidence type="ECO:0000256" key="5">
    <source>
        <dbReference type="SAM" id="Coils"/>
    </source>
</evidence>
<keyword evidence="8" id="KW-0067">ATP-binding</keyword>